<evidence type="ECO:0000256" key="2">
    <source>
        <dbReference type="ARBA" id="ARBA00023125"/>
    </source>
</evidence>
<dbReference type="FunFam" id="1.10.10.10:FF:000079">
    <property type="entry name" value="GntR family transcriptional regulator"/>
    <property type="match status" value="1"/>
</dbReference>
<dbReference type="GO" id="GO:0003700">
    <property type="term" value="F:DNA-binding transcription factor activity"/>
    <property type="evidence" value="ECO:0007669"/>
    <property type="project" value="InterPro"/>
</dbReference>
<dbReference type="InterPro" id="IPR028978">
    <property type="entry name" value="Chorismate_lyase_/UTRA_dom_sf"/>
</dbReference>
<dbReference type="Proteomes" id="UP000626844">
    <property type="component" value="Unassembled WGS sequence"/>
</dbReference>
<keyword evidence="1" id="KW-0805">Transcription regulation</keyword>
<sequence>MNDLINEQSGIPLYYQIKELIREKIENGNWKSGDKIPNEVDLAKNFKVSRSTMRQAILELVNEGILTRKKGVGTFVSKPKFEGNFITFSYPEELGTKHTPISIKAIEGTSGKLKVLNLKGHEKVYEIIRLRFFNEEPAAIENSYIPVGLVPDLLDNNLEGRLVDLITEKYGIIMTKYKNSIEPVLLDSFEAKVLEVKQNQPALKITKLLMTPQGTPVMLSTSIFRGDRCKLLFSSE</sequence>
<evidence type="ECO:0000256" key="3">
    <source>
        <dbReference type="ARBA" id="ARBA00023163"/>
    </source>
</evidence>
<organism evidence="5 6">
    <name type="scientific">Metabacillus arenae</name>
    <dbReference type="NCBI Taxonomy" id="2771434"/>
    <lineage>
        <taxon>Bacteria</taxon>
        <taxon>Bacillati</taxon>
        <taxon>Bacillota</taxon>
        <taxon>Bacilli</taxon>
        <taxon>Bacillales</taxon>
        <taxon>Bacillaceae</taxon>
        <taxon>Metabacillus</taxon>
    </lineage>
</organism>
<dbReference type="EMBL" id="JACXAI010000037">
    <property type="protein sequence ID" value="MBD1382832.1"/>
    <property type="molecule type" value="Genomic_DNA"/>
</dbReference>
<dbReference type="InterPro" id="IPR036390">
    <property type="entry name" value="WH_DNA-bd_sf"/>
</dbReference>
<dbReference type="PANTHER" id="PTHR44846:SF1">
    <property type="entry name" value="MANNOSYL-D-GLYCERATE TRANSPORT_METABOLISM SYSTEM REPRESSOR MNGR-RELATED"/>
    <property type="match status" value="1"/>
</dbReference>
<dbReference type="Gene3D" id="1.10.10.10">
    <property type="entry name" value="Winged helix-like DNA-binding domain superfamily/Winged helix DNA-binding domain"/>
    <property type="match status" value="1"/>
</dbReference>
<dbReference type="InterPro" id="IPR050679">
    <property type="entry name" value="Bact_HTH_transcr_reg"/>
</dbReference>
<dbReference type="PRINTS" id="PR00035">
    <property type="entry name" value="HTHGNTR"/>
</dbReference>
<accession>A0A926S026</accession>
<keyword evidence="3" id="KW-0804">Transcription</keyword>
<dbReference type="InterPro" id="IPR011663">
    <property type="entry name" value="UTRA"/>
</dbReference>
<dbReference type="CDD" id="cd07377">
    <property type="entry name" value="WHTH_GntR"/>
    <property type="match status" value="1"/>
</dbReference>
<dbReference type="SMART" id="SM00866">
    <property type="entry name" value="UTRA"/>
    <property type="match status" value="1"/>
</dbReference>
<comment type="caution">
    <text evidence="5">The sequence shown here is derived from an EMBL/GenBank/DDBJ whole genome shotgun (WGS) entry which is preliminary data.</text>
</comment>
<dbReference type="SUPFAM" id="SSF46785">
    <property type="entry name" value="Winged helix' DNA-binding domain"/>
    <property type="match status" value="1"/>
</dbReference>
<dbReference type="PROSITE" id="PS50949">
    <property type="entry name" value="HTH_GNTR"/>
    <property type="match status" value="1"/>
</dbReference>
<proteinExistence type="predicted"/>
<dbReference type="Gene3D" id="3.40.1410.10">
    <property type="entry name" value="Chorismate lyase-like"/>
    <property type="match status" value="1"/>
</dbReference>
<name>A0A926S026_9BACI</name>
<evidence type="ECO:0000259" key="4">
    <source>
        <dbReference type="PROSITE" id="PS50949"/>
    </source>
</evidence>
<dbReference type="Pfam" id="PF07702">
    <property type="entry name" value="UTRA"/>
    <property type="match status" value="1"/>
</dbReference>
<dbReference type="SUPFAM" id="SSF64288">
    <property type="entry name" value="Chorismate lyase-like"/>
    <property type="match status" value="1"/>
</dbReference>
<reference evidence="5" key="1">
    <citation type="submission" date="2020-09" db="EMBL/GenBank/DDBJ databases">
        <title>A novel bacterium of genus Bacillus, isolated from South China Sea.</title>
        <authorList>
            <person name="Huang H."/>
            <person name="Mo K."/>
            <person name="Hu Y."/>
        </authorList>
    </citation>
    <scope>NUCLEOTIDE SEQUENCE</scope>
    <source>
        <strain evidence="5">IB182487</strain>
    </source>
</reference>
<protein>
    <submittedName>
        <fullName evidence="5">GntR family transcriptional regulator</fullName>
    </submittedName>
</protein>
<evidence type="ECO:0000313" key="6">
    <source>
        <dbReference type="Proteomes" id="UP000626844"/>
    </source>
</evidence>
<dbReference type="GO" id="GO:0045892">
    <property type="term" value="P:negative regulation of DNA-templated transcription"/>
    <property type="evidence" value="ECO:0007669"/>
    <property type="project" value="TreeGrafter"/>
</dbReference>
<dbReference type="InterPro" id="IPR000524">
    <property type="entry name" value="Tscrpt_reg_HTH_GntR"/>
</dbReference>
<feature type="domain" description="HTH gntR-type" evidence="4">
    <location>
        <begin position="11"/>
        <end position="79"/>
    </location>
</feature>
<dbReference type="AlphaFoldDB" id="A0A926S026"/>
<dbReference type="PANTHER" id="PTHR44846">
    <property type="entry name" value="MANNOSYL-D-GLYCERATE TRANSPORT/METABOLISM SYSTEM REPRESSOR MNGR-RELATED"/>
    <property type="match status" value="1"/>
</dbReference>
<dbReference type="SMART" id="SM00345">
    <property type="entry name" value="HTH_GNTR"/>
    <property type="match status" value="1"/>
</dbReference>
<dbReference type="RefSeq" id="WP_191161419.1">
    <property type="nucleotide sequence ID" value="NZ_JACXAI010000037.1"/>
</dbReference>
<keyword evidence="2" id="KW-0238">DNA-binding</keyword>
<dbReference type="GO" id="GO:0003677">
    <property type="term" value="F:DNA binding"/>
    <property type="evidence" value="ECO:0007669"/>
    <property type="project" value="UniProtKB-KW"/>
</dbReference>
<dbReference type="InterPro" id="IPR036388">
    <property type="entry name" value="WH-like_DNA-bd_sf"/>
</dbReference>
<evidence type="ECO:0000256" key="1">
    <source>
        <dbReference type="ARBA" id="ARBA00023015"/>
    </source>
</evidence>
<dbReference type="Pfam" id="PF00392">
    <property type="entry name" value="GntR"/>
    <property type="match status" value="1"/>
</dbReference>
<gene>
    <name evidence="5" type="ORF">IC621_21765</name>
</gene>
<evidence type="ECO:0000313" key="5">
    <source>
        <dbReference type="EMBL" id="MBD1382832.1"/>
    </source>
</evidence>
<keyword evidence="6" id="KW-1185">Reference proteome</keyword>